<name>A0AAD7C5R0_9AGAR</name>
<dbReference type="Gene3D" id="1.20.1280.50">
    <property type="match status" value="1"/>
</dbReference>
<keyword evidence="4" id="KW-1185">Reference proteome</keyword>
<accession>A0AAD7C5R0</accession>
<sequence>MASKALRNEIDTLSRDISVLQALLKQKQSQLETIVYPTLSLPTEIISTIFIHCLPTKPSGPDSVNVREAPLLLMQVCSRWREIAVSTPELWTSLVIDANLRSDHTSDITTTWLQRSRSYPLSRMKIVGPIEQVKDFTVLTETFRRHARLFRSLELNLPCDSFNKLDAHRLDFPLLRELSILASAPPADADSLDTNIDMFSSVPLLEQLHMYILIPPVFVGLPWGQLRSFTGDAYGLPDCIEALILMPNLTECTFSVFHNIQGFNPGMFSHPGMRSFTLRQTVADGFAARSSEILEFVDFPNLQILHLLGVKEYEPSWSMGAFFQRATAMPHVKRLVINPQSPEQGSAELYTLSRPFSNPANTNLSELELWYPAEDLTRAFLEDMAEKDDFMRGLEKLSFRCQKSRRLTDAISPEALVEIAAAQIARRRTLEGVAKLGLFHVYAVDDSKVPMFLTEADLLPYKTLKTEGMDIYIGADSEDGHNLFELQYRV</sequence>
<protein>
    <recommendedName>
        <fullName evidence="2">F-box domain-containing protein</fullName>
    </recommendedName>
</protein>
<feature type="domain" description="F-box" evidence="2">
    <location>
        <begin position="39"/>
        <end position="96"/>
    </location>
</feature>
<proteinExistence type="predicted"/>
<feature type="coiled-coil region" evidence="1">
    <location>
        <begin position="3"/>
        <end position="30"/>
    </location>
</feature>
<dbReference type="InterPro" id="IPR001810">
    <property type="entry name" value="F-box_dom"/>
</dbReference>
<reference evidence="3" key="1">
    <citation type="submission" date="2023-03" db="EMBL/GenBank/DDBJ databases">
        <title>Massive genome expansion in bonnet fungi (Mycena s.s.) driven by repeated elements and novel gene families across ecological guilds.</title>
        <authorList>
            <consortium name="Lawrence Berkeley National Laboratory"/>
            <person name="Harder C.B."/>
            <person name="Miyauchi S."/>
            <person name="Viragh M."/>
            <person name="Kuo A."/>
            <person name="Thoen E."/>
            <person name="Andreopoulos B."/>
            <person name="Lu D."/>
            <person name="Skrede I."/>
            <person name="Drula E."/>
            <person name="Henrissat B."/>
            <person name="Morin E."/>
            <person name="Kohler A."/>
            <person name="Barry K."/>
            <person name="LaButti K."/>
            <person name="Morin E."/>
            <person name="Salamov A."/>
            <person name="Lipzen A."/>
            <person name="Mereny Z."/>
            <person name="Hegedus B."/>
            <person name="Baldrian P."/>
            <person name="Stursova M."/>
            <person name="Weitz H."/>
            <person name="Taylor A."/>
            <person name="Grigoriev I.V."/>
            <person name="Nagy L.G."/>
            <person name="Martin F."/>
            <person name="Kauserud H."/>
        </authorList>
    </citation>
    <scope>NUCLEOTIDE SEQUENCE</scope>
    <source>
        <strain evidence="3">9284</strain>
    </source>
</reference>
<evidence type="ECO:0000259" key="2">
    <source>
        <dbReference type="Pfam" id="PF12937"/>
    </source>
</evidence>
<evidence type="ECO:0000313" key="3">
    <source>
        <dbReference type="EMBL" id="KAJ7639373.1"/>
    </source>
</evidence>
<keyword evidence="1" id="KW-0175">Coiled coil</keyword>
<dbReference type="EMBL" id="JARKIF010000005">
    <property type="protein sequence ID" value="KAJ7639373.1"/>
    <property type="molecule type" value="Genomic_DNA"/>
</dbReference>
<organism evidence="3 4">
    <name type="scientific">Roridomyces roridus</name>
    <dbReference type="NCBI Taxonomy" id="1738132"/>
    <lineage>
        <taxon>Eukaryota</taxon>
        <taxon>Fungi</taxon>
        <taxon>Dikarya</taxon>
        <taxon>Basidiomycota</taxon>
        <taxon>Agaricomycotina</taxon>
        <taxon>Agaricomycetes</taxon>
        <taxon>Agaricomycetidae</taxon>
        <taxon>Agaricales</taxon>
        <taxon>Marasmiineae</taxon>
        <taxon>Mycenaceae</taxon>
        <taxon>Roridomyces</taxon>
    </lineage>
</organism>
<evidence type="ECO:0000313" key="4">
    <source>
        <dbReference type="Proteomes" id="UP001221142"/>
    </source>
</evidence>
<gene>
    <name evidence="3" type="ORF">FB45DRAFT_788125</name>
</gene>
<dbReference type="AlphaFoldDB" id="A0AAD7C5R0"/>
<comment type="caution">
    <text evidence="3">The sequence shown here is derived from an EMBL/GenBank/DDBJ whole genome shotgun (WGS) entry which is preliminary data.</text>
</comment>
<dbReference type="Proteomes" id="UP001221142">
    <property type="component" value="Unassembled WGS sequence"/>
</dbReference>
<evidence type="ECO:0000256" key="1">
    <source>
        <dbReference type="SAM" id="Coils"/>
    </source>
</evidence>
<dbReference type="Pfam" id="PF12937">
    <property type="entry name" value="F-box-like"/>
    <property type="match status" value="1"/>
</dbReference>